<dbReference type="FunFam" id="3.40.50.300:FF:001190">
    <property type="entry name" value="GTP-binding protein ERG"/>
    <property type="match status" value="1"/>
</dbReference>
<evidence type="ECO:0000256" key="5">
    <source>
        <dbReference type="ARBA" id="ARBA00023134"/>
    </source>
</evidence>
<feature type="domain" description="KH type-2" evidence="9">
    <location>
        <begin position="209"/>
        <end position="286"/>
    </location>
</feature>
<dbReference type="GO" id="GO:0000028">
    <property type="term" value="P:ribosomal small subunit assembly"/>
    <property type="evidence" value="ECO:0007669"/>
    <property type="project" value="TreeGrafter"/>
</dbReference>
<dbReference type="SUPFAM" id="SSF54814">
    <property type="entry name" value="Prokaryotic type KH domain (KH-domain type II)"/>
    <property type="match status" value="1"/>
</dbReference>
<dbReference type="InterPro" id="IPR009019">
    <property type="entry name" value="KH_sf_prok-type"/>
</dbReference>
<feature type="binding site" evidence="6">
    <location>
        <begin position="66"/>
        <end position="70"/>
    </location>
    <ligand>
        <name>GTP</name>
        <dbReference type="ChEBI" id="CHEBI:37565"/>
    </ligand>
</feature>
<name>A0A917FEN6_9PROT</name>
<dbReference type="Pfam" id="PF01926">
    <property type="entry name" value="MMR_HSR1"/>
    <property type="match status" value="1"/>
</dbReference>
<evidence type="ECO:0000259" key="10">
    <source>
        <dbReference type="PROSITE" id="PS51713"/>
    </source>
</evidence>
<organism evidence="11 12">
    <name type="scientific">Terasakiella brassicae</name>
    <dbReference type="NCBI Taxonomy" id="1634917"/>
    <lineage>
        <taxon>Bacteria</taxon>
        <taxon>Pseudomonadati</taxon>
        <taxon>Pseudomonadota</taxon>
        <taxon>Alphaproteobacteria</taxon>
        <taxon>Rhodospirillales</taxon>
        <taxon>Terasakiellaceae</taxon>
        <taxon>Terasakiella</taxon>
    </lineage>
</organism>
<keyword evidence="6" id="KW-0963">Cytoplasm</keyword>
<dbReference type="Pfam" id="PF07650">
    <property type="entry name" value="KH_2"/>
    <property type="match status" value="1"/>
</dbReference>
<keyword evidence="12" id="KW-1185">Reference proteome</keyword>
<dbReference type="GO" id="GO:0005829">
    <property type="term" value="C:cytosol"/>
    <property type="evidence" value="ECO:0007669"/>
    <property type="project" value="TreeGrafter"/>
</dbReference>
<feature type="binding site" evidence="6">
    <location>
        <begin position="128"/>
        <end position="131"/>
    </location>
    <ligand>
        <name>GTP</name>
        <dbReference type="ChEBI" id="CHEBI:37565"/>
    </ligand>
</feature>
<evidence type="ECO:0000256" key="6">
    <source>
        <dbReference type="HAMAP-Rule" id="MF_00367"/>
    </source>
</evidence>
<dbReference type="NCBIfam" id="TIGR00231">
    <property type="entry name" value="small_GTP"/>
    <property type="match status" value="1"/>
</dbReference>
<evidence type="ECO:0000256" key="2">
    <source>
        <dbReference type="ARBA" id="ARBA00020484"/>
    </source>
</evidence>
<comment type="subunit">
    <text evidence="6">Monomer.</text>
</comment>
<dbReference type="GO" id="GO:0005525">
    <property type="term" value="F:GTP binding"/>
    <property type="evidence" value="ECO:0007669"/>
    <property type="project" value="UniProtKB-UniRule"/>
</dbReference>
<feature type="region of interest" description="G3" evidence="7">
    <location>
        <begin position="66"/>
        <end position="69"/>
    </location>
</feature>
<dbReference type="AlphaFoldDB" id="A0A917FEN6"/>
<keyword evidence="3 6" id="KW-0547">Nucleotide-binding</keyword>
<dbReference type="InterPro" id="IPR027417">
    <property type="entry name" value="P-loop_NTPase"/>
</dbReference>
<dbReference type="CDD" id="cd04163">
    <property type="entry name" value="Era"/>
    <property type="match status" value="1"/>
</dbReference>
<keyword evidence="6" id="KW-0699">rRNA-binding</keyword>
<dbReference type="PANTHER" id="PTHR42698:SF1">
    <property type="entry name" value="GTPASE ERA, MITOCHONDRIAL"/>
    <property type="match status" value="1"/>
</dbReference>
<dbReference type="InterPro" id="IPR006073">
    <property type="entry name" value="GTP-bd"/>
</dbReference>
<comment type="similarity">
    <text evidence="1 6 7 8">Belongs to the TRAFAC class TrmE-Era-EngA-EngB-Septin-like GTPase superfamily. Era GTPase family.</text>
</comment>
<evidence type="ECO:0000256" key="4">
    <source>
        <dbReference type="ARBA" id="ARBA00022884"/>
    </source>
</evidence>
<dbReference type="PROSITE" id="PS50823">
    <property type="entry name" value="KH_TYPE_2"/>
    <property type="match status" value="1"/>
</dbReference>
<accession>A0A917FEN6</accession>
<dbReference type="GO" id="GO:0005886">
    <property type="term" value="C:plasma membrane"/>
    <property type="evidence" value="ECO:0007669"/>
    <property type="project" value="UniProtKB-SubCell"/>
</dbReference>
<reference evidence="11" key="1">
    <citation type="journal article" date="2014" name="Int. J. Syst. Evol. Microbiol.">
        <title>Complete genome sequence of Corynebacterium casei LMG S-19264T (=DSM 44701T), isolated from a smear-ripened cheese.</title>
        <authorList>
            <consortium name="US DOE Joint Genome Institute (JGI-PGF)"/>
            <person name="Walter F."/>
            <person name="Albersmeier A."/>
            <person name="Kalinowski J."/>
            <person name="Ruckert C."/>
        </authorList>
    </citation>
    <scope>NUCLEOTIDE SEQUENCE</scope>
    <source>
        <strain evidence="11">CGMCC 1.15254</strain>
    </source>
</reference>
<keyword evidence="6" id="KW-0472">Membrane</keyword>
<dbReference type="Proteomes" id="UP000632498">
    <property type="component" value="Unassembled WGS sequence"/>
</dbReference>
<dbReference type="CDD" id="cd22534">
    <property type="entry name" value="KH-II_Era"/>
    <property type="match status" value="1"/>
</dbReference>
<dbReference type="NCBIfam" id="TIGR00436">
    <property type="entry name" value="era"/>
    <property type="match status" value="1"/>
</dbReference>
<keyword evidence="4 6" id="KW-0694">RNA-binding</keyword>
<feature type="region of interest" description="G2" evidence="7">
    <location>
        <begin position="45"/>
        <end position="49"/>
    </location>
</feature>
<dbReference type="GO" id="GO:0070181">
    <property type="term" value="F:small ribosomal subunit rRNA binding"/>
    <property type="evidence" value="ECO:0007669"/>
    <property type="project" value="UniProtKB-UniRule"/>
</dbReference>
<dbReference type="Gene3D" id="3.40.50.300">
    <property type="entry name" value="P-loop containing nucleotide triphosphate hydrolases"/>
    <property type="match status" value="1"/>
</dbReference>
<feature type="region of interest" description="G1" evidence="7">
    <location>
        <begin position="19"/>
        <end position="26"/>
    </location>
</feature>
<dbReference type="SUPFAM" id="SSF52540">
    <property type="entry name" value="P-loop containing nucleoside triphosphate hydrolases"/>
    <property type="match status" value="1"/>
</dbReference>
<evidence type="ECO:0000256" key="8">
    <source>
        <dbReference type="RuleBase" id="RU003761"/>
    </source>
</evidence>
<dbReference type="Gene3D" id="3.30.300.20">
    <property type="match status" value="1"/>
</dbReference>
<protein>
    <recommendedName>
        <fullName evidence="2 6">GTPase Era</fullName>
    </recommendedName>
</protein>
<evidence type="ECO:0000259" key="9">
    <source>
        <dbReference type="PROSITE" id="PS50823"/>
    </source>
</evidence>
<dbReference type="GO" id="GO:0043024">
    <property type="term" value="F:ribosomal small subunit binding"/>
    <property type="evidence" value="ECO:0007669"/>
    <property type="project" value="TreeGrafter"/>
</dbReference>
<feature type="region of interest" description="G5" evidence="7">
    <location>
        <begin position="157"/>
        <end position="159"/>
    </location>
</feature>
<comment type="caution">
    <text evidence="11">The sequence shown here is derived from an EMBL/GenBank/DDBJ whole genome shotgun (WGS) entry which is preliminary data.</text>
</comment>
<comment type="subcellular location">
    <subcellularLocation>
        <location evidence="6">Cytoplasm</location>
    </subcellularLocation>
    <subcellularLocation>
        <location evidence="6">Cell membrane</location>
        <topology evidence="6">Peripheral membrane protein</topology>
    </subcellularLocation>
</comment>
<dbReference type="PANTHER" id="PTHR42698">
    <property type="entry name" value="GTPASE ERA"/>
    <property type="match status" value="1"/>
</dbReference>
<keyword evidence="5 6" id="KW-0342">GTP-binding</keyword>
<feature type="binding site" evidence="6">
    <location>
        <begin position="19"/>
        <end position="26"/>
    </location>
    <ligand>
        <name>GTP</name>
        <dbReference type="ChEBI" id="CHEBI:37565"/>
    </ligand>
</feature>
<feature type="domain" description="Era-type G" evidence="10">
    <location>
        <begin position="11"/>
        <end position="178"/>
    </location>
</feature>
<keyword evidence="6" id="KW-0690">Ribosome biogenesis</keyword>
<dbReference type="InterPro" id="IPR005225">
    <property type="entry name" value="Small_GTP-bd"/>
</dbReference>
<dbReference type="HAMAP" id="MF_00367">
    <property type="entry name" value="GTPase_Era"/>
    <property type="match status" value="1"/>
</dbReference>
<evidence type="ECO:0000256" key="3">
    <source>
        <dbReference type="ARBA" id="ARBA00022741"/>
    </source>
</evidence>
<gene>
    <name evidence="6 11" type="primary">era</name>
    <name evidence="11" type="ORF">GCM10011332_25720</name>
</gene>
<dbReference type="InterPro" id="IPR004044">
    <property type="entry name" value="KH_dom_type_2"/>
</dbReference>
<dbReference type="PROSITE" id="PS51713">
    <property type="entry name" value="G_ERA"/>
    <property type="match status" value="1"/>
</dbReference>
<dbReference type="RefSeq" id="WP_188665959.1">
    <property type="nucleotide sequence ID" value="NZ_BMHV01000020.1"/>
</dbReference>
<evidence type="ECO:0000313" key="12">
    <source>
        <dbReference type="Proteomes" id="UP000632498"/>
    </source>
</evidence>
<dbReference type="InterPro" id="IPR030388">
    <property type="entry name" value="G_ERA_dom"/>
</dbReference>
<dbReference type="GO" id="GO:0003924">
    <property type="term" value="F:GTPase activity"/>
    <property type="evidence" value="ECO:0007669"/>
    <property type="project" value="UniProtKB-UniRule"/>
</dbReference>
<dbReference type="EMBL" id="BMHV01000020">
    <property type="protein sequence ID" value="GGF70605.1"/>
    <property type="molecule type" value="Genomic_DNA"/>
</dbReference>
<evidence type="ECO:0000313" key="11">
    <source>
        <dbReference type="EMBL" id="GGF70605.1"/>
    </source>
</evidence>
<keyword evidence="6" id="KW-1003">Cell membrane</keyword>
<feature type="region of interest" description="G4" evidence="7">
    <location>
        <begin position="128"/>
        <end position="131"/>
    </location>
</feature>
<dbReference type="InterPro" id="IPR015946">
    <property type="entry name" value="KH_dom-like_a/b"/>
</dbReference>
<proteinExistence type="inferred from homology"/>
<sequence length="304" mass="34198">MTEQNDFANQRAGFVAFVGAPNAGKSTAINHMVGTKVSIVSPKVQTTRTRVLGIMMRGDSQIIFVDTPGIFAPKRRLDRAMVAAAWGGAADADHIVLLIDAKRGISHETQSIIDTLKEQKRKAILIINKIDLVDKATLLELTQKLNDEGIFTDTFMVSAIKGDGLDHFVDFIAEKLPKSPWLFPEDQVSDMPERLLAAEITREQLYLKLRQELPYSTTVETETWEEKKDGSVKIEQIIYVARDGQKKIILGKGGQQIKAIGANARKQLEEILECRVHLFLFVKVRDKWGDDPERFNYWGLDYNA</sequence>
<reference evidence="11" key="2">
    <citation type="submission" date="2020-09" db="EMBL/GenBank/DDBJ databases">
        <authorList>
            <person name="Sun Q."/>
            <person name="Zhou Y."/>
        </authorList>
    </citation>
    <scope>NUCLEOTIDE SEQUENCE</scope>
    <source>
        <strain evidence="11">CGMCC 1.15254</strain>
    </source>
</reference>
<evidence type="ECO:0000256" key="7">
    <source>
        <dbReference type="PROSITE-ProRule" id="PRU01050"/>
    </source>
</evidence>
<comment type="function">
    <text evidence="6">An essential GTPase that binds both GDP and GTP, with rapid nucleotide exchange. Plays a role in 16S rRNA processing and 30S ribosomal subunit biogenesis and possibly also in cell cycle regulation and energy metabolism.</text>
</comment>
<dbReference type="InterPro" id="IPR005662">
    <property type="entry name" value="GTPase_Era-like"/>
</dbReference>
<evidence type="ECO:0000256" key="1">
    <source>
        <dbReference type="ARBA" id="ARBA00007921"/>
    </source>
</evidence>
<dbReference type="NCBIfam" id="NF000908">
    <property type="entry name" value="PRK00089.1"/>
    <property type="match status" value="1"/>
</dbReference>